<dbReference type="EMBL" id="BARU01010239">
    <property type="protein sequence ID" value="GAH46098.1"/>
    <property type="molecule type" value="Genomic_DNA"/>
</dbReference>
<reference evidence="1" key="1">
    <citation type="journal article" date="2014" name="Front. Microbiol.">
        <title>High frequency of phylogenetically diverse reductive dehalogenase-homologous genes in deep subseafloor sedimentary metagenomes.</title>
        <authorList>
            <person name="Kawai M."/>
            <person name="Futagami T."/>
            <person name="Toyoda A."/>
            <person name="Takaki Y."/>
            <person name="Nishi S."/>
            <person name="Hori S."/>
            <person name="Arai W."/>
            <person name="Tsubouchi T."/>
            <person name="Morono Y."/>
            <person name="Uchiyama I."/>
            <person name="Ito T."/>
            <person name="Fujiyama A."/>
            <person name="Inagaki F."/>
            <person name="Takami H."/>
        </authorList>
    </citation>
    <scope>NUCLEOTIDE SEQUENCE</scope>
    <source>
        <strain evidence="1">Expedition CK06-06</strain>
    </source>
</reference>
<dbReference type="Gene3D" id="3.40.50.10320">
    <property type="entry name" value="LmbE-like"/>
    <property type="match status" value="1"/>
</dbReference>
<name>X1HLD0_9ZZZZ</name>
<proteinExistence type="predicted"/>
<dbReference type="InterPro" id="IPR024078">
    <property type="entry name" value="LmbE-like_dom_sf"/>
</dbReference>
<sequence>YVFYFDHSHIKDKDRKLDFLIDISDSIEEKINALKAYKTQFVDNKKHLRIF</sequence>
<gene>
    <name evidence="1" type="ORF">S03H2_19582</name>
</gene>
<feature type="non-terminal residue" evidence="1">
    <location>
        <position position="1"/>
    </location>
</feature>
<comment type="caution">
    <text evidence="1">The sequence shown here is derived from an EMBL/GenBank/DDBJ whole genome shotgun (WGS) entry which is preliminary data.</text>
</comment>
<dbReference type="SUPFAM" id="SSF102588">
    <property type="entry name" value="LmbE-like"/>
    <property type="match status" value="1"/>
</dbReference>
<accession>X1HLD0</accession>
<protein>
    <submittedName>
        <fullName evidence="1">Uncharacterized protein</fullName>
    </submittedName>
</protein>
<dbReference type="AlphaFoldDB" id="X1HLD0"/>
<evidence type="ECO:0000313" key="1">
    <source>
        <dbReference type="EMBL" id="GAH46098.1"/>
    </source>
</evidence>
<organism evidence="1">
    <name type="scientific">marine sediment metagenome</name>
    <dbReference type="NCBI Taxonomy" id="412755"/>
    <lineage>
        <taxon>unclassified sequences</taxon>
        <taxon>metagenomes</taxon>
        <taxon>ecological metagenomes</taxon>
    </lineage>
</organism>